<organism evidence="2 3">
    <name type="scientific">Zostera marina</name>
    <name type="common">Eelgrass</name>
    <dbReference type="NCBI Taxonomy" id="29655"/>
    <lineage>
        <taxon>Eukaryota</taxon>
        <taxon>Viridiplantae</taxon>
        <taxon>Streptophyta</taxon>
        <taxon>Embryophyta</taxon>
        <taxon>Tracheophyta</taxon>
        <taxon>Spermatophyta</taxon>
        <taxon>Magnoliopsida</taxon>
        <taxon>Liliopsida</taxon>
        <taxon>Zosteraceae</taxon>
        <taxon>Zostera</taxon>
    </lineage>
</organism>
<evidence type="ECO:0000256" key="1">
    <source>
        <dbReference type="SAM" id="MobiDB-lite"/>
    </source>
</evidence>
<dbReference type="Pfam" id="PF01190">
    <property type="entry name" value="Pollen_Ole_e_1"/>
    <property type="match status" value="1"/>
</dbReference>
<evidence type="ECO:0000313" key="3">
    <source>
        <dbReference type="Proteomes" id="UP000036987"/>
    </source>
</evidence>
<dbReference type="PANTHER" id="PTHR33935:SF22">
    <property type="entry name" value="OS10G0149400 PROTEIN"/>
    <property type="match status" value="1"/>
</dbReference>
<feature type="compositionally biased region" description="Pro residues" evidence="1">
    <location>
        <begin position="283"/>
        <end position="295"/>
    </location>
</feature>
<keyword evidence="3" id="KW-1185">Reference proteome</keyword>
<reference evidence="3" key="1">
    <citation type="journal article" date="2016" name="Nature">
        <title>The genome of the seagrass Zostera marina reveals angiosperm adaptation to the sea.</title>
        <authorList>
            <person name="Olsen J.L."/>
            <person name="Rouze P."/>
            <person name="Verhelst B."/>
            <person name="Lin Y.-C."/>
            <person name="Bayer T."/>
            <person name="Collen J."/>
            <person name="Dattolo E."/>
            <person name="De Paoli E."/>
            <person name="Dittami S."/>
            <person name="Maumus F."/>
            <person name="Michel G."/>
            <person name="Kersting A."/>
            <person name="Lauritano C."/>
            <person name="Lohaus R."/>
            <person name="Toepel M."/>
            <person name="Tonon T."/>
            <person name="Vanneste K."/>
            <person name="Amirebrahimi M."/>
            <person name="Brakel J."/>
            <person name="Bostroem C."/>
            <person name="Chovatia M."/>
            <person name="Grimwood J."/>
            <person name="Jenkins J.W."/>
            <person name="Jueterbock A."/>
            <person name="Mraz A."/>
            <person name="Stam W.T."/>
            <person name="Tice H."/>
            <person name="Bornberg-Bauer E."/>
            <person name="Green P.J."/>
            <person name="Pearson G.A."/>
            <person name="Procaccini G."/>
            <person name="Duarte C.M."/>
            <person name="Schmutz J."/>
            <person name="Reusch T.B.H."/>
            <person name="Van de Peer Y."/>
        </authorList>
    </citation>
    <scope>NUCLEOTIDE SEQUENCE [LARGE SCALE GENOMIC DNA]</scope>
    <source>
        <strain evidence="3">cv. Finnish</strain>
    </source>
</reference>
<protein>
    <submittedName>
        <fullName evidence="2">Uncharacterized protein</fullName>
    </submittedName>
</protein>
<feature type="compositionally biased region" description="Pro residues" evidence="1">
    <location>
        <begin position="217"/>
        <end position="266"/>
    </location>
</feature>
<dbReference type="OrthoDB" id="692967at2759"/>
<feature type="region of interest" description="Disordered" evidence="1">
    <location>
        <begin position="213"/>
        <end position="403"/>
    </location>
</feature>
<feature type="compositionally biased region" description="Basic and acidic residues" evidence="1">
    <location>
        <begin position="334"/>
        <end position="352"/>
    </location>
</feature>
<gene>
    <name evidence="2" type="ORF">ZOSMA_236G00130</name>
</gene>
<name>A0A0K9PHY1_ZOSMR</name>
<dbReference type="Proteomes" id="UP000036987">
    <property type="component" value="Unassembled WGS sequence"/>
</dbReference>
<comment type="caution">
    <text evidence="2">The sequence shown here is derived from an EMBL/GenBank/DDBJ whole genome shotgun (WGS) entry which is preliminary data.</text>
</comment>
<feature type="compositionally biased region" description="Pro residues" evidence="1">
    <location>
        <begin position="389"/>
        <end position="403"/>
    </location>
</feature>
<dbReference type="PANTHER" id="PTHR33935">
    <property type="entry name" value="OS10G0148100 PROTEIN"/>
    <property type="match status" value="1"/>
</dbReference>
<accession>A0A0K9PHY1</accession>
<sequence>MDPKLNTINSCGYLDVHIIHLSPPSPNSQKMGNKQGGSNHVFSLIVTYGFLLTSANTDSHNVVKFIGVSECSDCGNDDSFKGIQVAVVCKSEDKSTYDLVGVGESSKDGKFSVQLPASLLKKDGTQLTRQCFAQLHSKSKNAPCPIENHPDSLMLSLASTFKSEGEAALHVFATATGKLAFSRSVCAQKNWFECSNDIFPWFKFFKFCSHHKREKSPPPPKYYQPSPPPPEYYQPPPPTECKPPSPPPYESPKYEPSPPKPPPYHPPRYERPTYKRRPKYTTPSPPTEYKPPPYESPKYEPSPHKPPPYHPPRYERPTHKRRPKYTPPPTEYKSPPKHEPFPYHPPRYEPPTHKRRPKHKPYTPRTPTYHPPRYEPPTHKRRPKYAPKPNKPCPDPYQPPIHI</sequence>
<dbReference type="OMA" id="YHPPRYE"/>
<feature type="compositionally biased region" description="Basic residues" evidence="1">
    <location>
        <begin position="353"/>
        <end position="362"/>
    </location>
</feature>
<dbReference type="AlphaFoldDB" id="A0A0K9PHY1"/>
<proteinExistence type="predicted"/>
<dbReference type="STRING" id="29655.A0A0K9PHY1"/>
<dbReference type="EMBL" id="LFYR01000830">
    <property type="protein sequence ID" value="KMZ68589.1"/>
    <property type="molecule type" value="Genomic_DNA"/>
</dbReference>
<evidence type="ECO:0000313" key="2">
    <source>
        <dbReference type="EMBL" id="KMZ68589.1"/>
    </source>
</evidence>